<evidence type="ECO:0000313" key="3">
    <source>
        <dbReference type="Proteomes" id="UP001151478"/>
    </source>
</evidence>
<keyword evidence="3" id="KW-1185">Reference proteome</keyword>
<dbReference type="RefSeq" id="WP_265724213.1">
    <property type="nucleotide sequence ID" value="NZ_JAOSLC020000002.1"/>
</dbReference>
<dbReference type="Proteomes" id="UP001151478">
    <property type="component" value="Unassembled WGS sequence"/>
</dbReference>
<protein>
    <submittedName>
        <fullName evidence="2">Uncharacterized protein</fullName>
    </submittedName>
</protein>
<dbReference type="EMBL" id="JAOSLC020000002">
    <property type="protein sequence ID" value="MDD7913068.1"/>
    <property type="molecule type" value="Genomic_DNA"/>
</dbReference>
<reference evidence="2" key="1">
    <citation type="submission" date="2023-02" db="EMBL/GenBank/DDBJ databases">
        <title>Polaribacter ponticola sp. nov., isolated from seawater.</title>
        <authorList>
            <person name="Baek J.H."/>
            <person name="Kim J.M."/>
            <person name="Choi D.G."/>
            <person name="Jeon C.O."/>
        </authorList>
    </citation>
    <scope>NUCLEOTIDE SEQUENCE</scope>
    <source>
        <strain evidence="2">MSW5</strain>
    </source>
</reference>
<proteinExistence type="predicted"/>
<name>A0ABT5S4P5_9FLAO</name>
<comment type="caution">
    <text evidence="2">The sequence shown here is derived from an EMBL/GenBank/DDBJ whole genome shotgun (WGS) entry which is preliminary data.</text>
</comment>
<evidence type="ECO:0000313" key="2">
    <source>
        <dbReference type="EMBL" id="MDD7913068.1"/>
    </source>
</evidence>
<gene>
    <name evidence="2" type="ORF">N5A56_000850</name>
</gene>
<feature type="coiled-coil region" evidence="1">
    <location>
        <begin position="31"/>
        <end position="93"/>
    </location>
</feature>
<sequence length="105" mass="12409">MADISPKMEEVQNYFVSTINQEIKTIEKNRNLETETIIEEALDQLEELEDNYKLFIKELNSEGSARRIINSMIKNYQQRLQVLENVLKQIDQIKNSNNINNESYI</sequence>
<accession>A0ABT5S4P5</accession>
<evidence type="ECO:0000256" key="1">
    <source>
        <dbReference type="SAM" id="Coils"/>
    </source>
</evidence>
<keyword evidence="1" id="KW-0175">Coiled coil</keyword>
<organism evidence="2 3">
    <name type="scientific">Polaribacter ponticola</name>
    <dbReference type="NCBI Taxonomy" id="2978475"/>
    <lineage>
        <taxon>Bacteria</taxon>
        <taxon>Pseudomonadati</taxon>
        <taxon>Bacteroidota</taxon>
        <taxon>Flavobacteriia</taxon>
        <taxon>Flavobacteriales</taxon>
        <taxon>Flavobacteriaceae</taxon>
    </lineage>
</organism>